<accession>A0A2I0JYZ1</accession>
<name>A0A2I0JYZ1_PUNGR</name>
<protein>
    <submittedName>
        <fullName evidence="1">Uncharacterized protein</fullName>
    </submittedName>
</protein>
<gene>
    <name evidence="1" type="ORF">CRG98_018585</name>
</gene>
<proteinExistence type="predicted"/>
<dbReference type="Proteomes" id="UP000233551">
    <property type="component" value="Unassembled WGS sequence"/>
</dbReference>
<evidence type="ECO:0000313" key="2">
    <source>
        <dbReference type="Proteomes" id="UP000233551"/>
    </source>
</evidence>
<sequence>MGVTTTVFKGAVTNARGVLSVNIEVGSRVITLTFFAMDALASYNVVLGRDWIHGAKYVPSSLHQKLILWNENAHEVVLAKPRPFFINSLASEVRYYDEDVGFVCYPIAWLNTWA</sequence>
<dbReference type="EMBL" id="PGOL01001087">
    <property type="protein sequence ID" value="PKI61023.1"/>
    <property type="molecule type" value="Genomic_DNA"/>
</dbReference>
<organism evidence="1 2">
    <name type="scientific">Punica granatum</name>
    <name type="common">Pomegranate</name>
    <dbReference type="NCBI Taxonomy" id="22663"/>
    <lineage>
        <taxon>Eukaryota</taxon>
        <taxon>Viridiplantae</taxon>
        <taxon>Streptophyta</taxon>
        <taxon>Embryophyta</taxon>
        <taxon>Tracheophyta</taxon>
        <taxon>Spermatophyta</taxon>
        <taxon>Magnoliopsida</taxon>
        <taxon>eudicotyledons</taxon>
        <taxon>Gunneridae</taxon>
        <taxon>Pentapetalae</taxon>
        <taxon>rosids</taxon>
        <taxon>malvids</taxon>
        <taxon>Myrtales</taxon>
        <taxon>Lythraceae</taxon>
        <taxon>Punica</taxon>
    </lineage>
</organism>
<keyword evidence="2" id="KW-1185">Reference proteome</keyword>
<reference evidence="1 2" key="1">
    <citation type="submission" date="2017-11" db="EMBL/GenBank/DDBJ databases">
        <title>De-novo sequencing of pomegranate (Punica granatum L.) genome.</title>
        <authorList>
            <person name="Akparov Z."/>
            <person name="Amiraslanov A."/>
            <person name="Hajiyeva S."/>
            <person name="Abbasov M."/>
            <person name="Kaur K."/>
            <person name="Hamwieh A."/>
            <person name="Solovyev V."/>
            <person name="Salamov A."/>
            <person name="Braich B."/>
            <person name="Kosarev P."/>
            <person name="Mahmoud A."/>
            <person name="Hajiyev E."/>
            <person name="Babayeva S."/>
            <person name="Izzatullayeva V."/>
            <person name="Mammadov A."/>
            <person name="Mammadov A."/>
            <person name="Sharifova S."/>
            <person name="Ojaghi J."/>
            <person name="Eynullazada K."/>
            <person name="Bayramov B."/>
            <person name="Abdulazimova A."/>
            <person name="Shahmuradov I."/>
        </authorList>
    </citation>
    <scope>NUCLEOTIDE SEQUENCE [LARGE SCALE GENOMIC DNA]</scope>
    <source>
        <strain evidence="2">cv. AG2017</strain>
        <tissue evidence="1">Leaf</tissue>
    </source>
</reference>
<evidence type="ECO:0000313" key="1">
    <source>
        <dbReference type="EMBL" id="PKI61023.1"/>
    </source>
</evidence>
<comment type="caution">
    <text evidence="1">The sequence shown here is derived from an EMBL/GenBank/DDBJ whole genome shotgun (WGS) entry which is preliminary data.</text>
</comment>
<dbReference type="AlphaFoldDB" id="A0A2I0JYZ1"/>